<proteinExistence type="predicted"/>
<accession>A0A2U8WE59</accession>
<dbReference type="OrthoDB" id="8020285at2"/>
<dbReference type="RefSeq" id="WP_109894888.1">
    <property type="nucleotide sequence ID" value="NZ_CP029550.1"/>
</dbReference>
<protein>
    <submittedName>
        <fullName evidence="1">Uncharacterized protein</fullName>
    </submittedName>
</protein>
<dbReference type="KEGG" id="mets:DK389_28720"/>
<reference evidence="2" key="1">
    <citation type="submission" date="2018-05" db="EMBL/GenBank/DDBJ databases">
        <title>Complete Genome Sequence of Methylobacterium sp. 17SD2-17.</title>
        <authorList>
            <person name="Srinivasan S."/>
        </authorList>
    </citation>
    <scope>NUCLEOTIDE SEQUENCE [LARGE SCALE GENOMIC DNA]</scope>
    <source>
        <strain evidence="2">17SD2-17</strain>
    </source>
</reference>
<dbReference type="EMBL" id="CP029550">
    <property type="protein sequence ID" value="AWN43770.1"/>
    <property type="molecule type" value="Genomic_DNA"/>
</dbReference>
<evidence type="ECO:0000313" key="1">
    <source>
        <dbReference type="EMBL" id="AWN43770.1"/>
    </source>
</evidence>
<gene>
    <name evidence="1" type="ORF">DK389_28720</name>
</gene>
<name>A0A2U8WE59_9HYPH</name>
<dbReference type="AlphaFoldDB" id="A0A2U8WE59"/>
<sequence length="71" mass="8017">MHYTFEFYRIRPGDKAHATLDRVQQEASDLDAAMMKARSLFASLDLPQRPDGVRILDEGGAELFVWNPGGH</sequence>
<dbReference type="Proteomes" id="UP000245926">
    <property type="component" value="Chromosome"/>
</dbReference>
<organism evidence="1 2">
    <name type="scientific">Methylobacterium durans</name>
    <dbReference type="NCBI Taxonomy" id="2202825"/>
    <lineage>
        <taxon>Bacteria</taxon>
        <taxon>Pseudomonadati</taxon>
        <taxon>Pseudomonadota</taxon>
        <taxon>Alphaproteobacteria</taxon>
        <taxon>Hyphomicrobiales</taxon>
        <taxon>Methylobacteriaceae</taxon>
        <taxon>Methylobacterium</taxon>
    </lineage>
</organism>
<evidence type="ECO:0000313" key="2">
    <source>
        <dbReference type="Proteomes" id="UP000245926"/>
    </source>
</evidence>
<keyword evidence="2" id="KW-1185">Reference proteome</keyword>